<comment type="caution">
    <text evidence="10">The sequence shown here is derived from an EMBL/GenBank/DDBJ whole genome shotgun (WGS) entry which is preliminary data.</text>
</comment>
<protein>
    <submittedName>
        <fullName evidence="10">ZSCA2 protein</fullName>
    </submittedName>
</protein>
<evidence type="ECO:0000256" key="2">
    <source>
        <dbReference type="ARBA" id="ARBA00006991"/>
    </source>
</evidence>
<dbReference type="EMBL" id="VWZX01008496">
    <property type="protein sequence ID" value="NXI44790.1"/>
    <property type="molecule type" value="Genomic_DNA"/>
</dbReference>
<evidence type="ECO:0000256" key="6">
    <source>
        <dbReference type="ARBA" id="ARBA00023242"/>
    </source>
</evidence>
<dbReference type="PROSITE" id="PS00028">
    <property type="entry name" value="ZINC_FINGER_C2H2_1"/>
    <property type="match status" value="1"/>
</dbReference>
<keyword evidence="11" id="KW-1185">Reference proteome</keyword>
<feature type="domain" description="C2H2-type" evidence="9">
    <location>
        <begin position="27"/>
        <end position="51"/>
    </location>
</feature>
<dbReference type="GO" id="GO:0005634">
    <property type="term" value="C:nucleus"/>
    <property type="evidence" value="ECO:0007669"/>
    <property type="project" value="UniProtKB-SubCell"/>
</dbReference>
<organism evidence="10 11">
    <name type="scientific">Galbula dea</name>
    <dbReference type="NCBI Taxonomy" id="1109041"/>
    <lineage>
        <taxon>Eukaryota</taxon>
        <taxon>Metazoa</taxon>
        <taxon>Chordata</taxon>
        <taxon>Craniata</taxon>
        <taxon>Vertebrata</taxon>
        <taxon>Euteleostomi</taxon>
        <taxon>Archelosauria</taxon>
        <taxon>Archosauria</taxon>
        <taxon>Dinosauria</taxon>
        <taxon>Saurischia</taxon>
        <taxon>Theropoda</taxon>
        <taxon>Coelurosauria</taxon>
        <taxon>Aves</taxon>
        <taxon>Neognathae</taxon>
        <taxon>Neoaves</taxon>
        <taxon>Telluraves</taxon>
        <taxon>Coraciimorphae</taxon>
        <taxon>Piciformes</taxon>
        <taxon>Galbulidae</taxon>
        <taxon>Galbula</taxon>
    </lineage>
</organism>
<gene>
    <name evidence="10" type="primary">Zscan2_1</name>
    <name evidence="10" type="ORF">GALDEA_R15473</name>
</gene>
<dbReference type="Pfam" id="PF00096">
    <property type="entry name" value="zf-C2H2"/>
    <property type="match status" value="1"/>
</dbReference>
<dbReference type="InterPro" id="IPR013087">
    <property type="entry name" value="Znf_C2H2_type"/>
</dbReference>
<feature type="region of interest" description="Disordered" evidence="8">
    <location>
        <begin position="1"/>
        <end position="24"/>
    </location>
</feature>
<keyword evidence="3" id="KW-0805">Transcription regulation</keyword>
<keyword evidence="5" id="KW-0804">Transcription</keyword>
<keyword evidence="7" id="KW-0479">Metal-binding</keyword>
<evidence type="ECO:0000256" key="5">
    <source>
        <dbReference type="ARBA" id="ARBA00023163"/>
    </source>
</evidence>
<keyword evidence="6" id="KW-0539">Nucleus</keyword>
<keyword evidence="7" id="KW-0862">Zinc</keyword>
<dbReference type="PRINTS" id="PR00048">
    <property type="entry name" value="ZINCFINGER"/>
</dbReference>
<comment type="subcellular location">
    <subcellularLocation>
        <location evidence="1">Nucleus</location>
    </subcellularLocation>
</comment>
<dbReference type="AlphaFoldDB" id="A0A7K9T9R3"/>
<reference evidence="10 11" key="1">
    <citation type="submission" date="2019-09" db="EMBL/GenBank/DDBJ databases">
        <title>Bird 10,000 Genomes (B10K) Project - Family phase.</title>
        <authorList>
            <person name="Zhang G."/>
        </authorList>
    </citation>
    <scope>NUCLEOTIDE SEQUENCE [LARGE SCALE GENOMIC DNA]</scope>
    <source>
        <strain evidence="10">B10K-DU-001-62</strain>
        <tissue evidence="10">Muscle</tissue>
    </source>
</reference>
<comment type="similarity">
    <text evidence="2">Belongs to the krueppel C2H2-type zinc-finger protein family.</text>
</comment>
<keyword evidence="7" id="KW-0863">Zinc-finger</keyword>
<dbReference type="Proteomes" id="UP000566440">
    <property type="component" value="Unassembled WGS sequence"/>
</dbReference>
<dbReference type="FunFam" id="3.30.160.60:FF:000931">
    <property type="entry name" value="zinc finger protein 697"/>
    <property type="match status" value="1"/>
</dbReference>
<dbReference type="GO" id="GO:0008270">
    <property type="term" value="F:zinc ion binding"/>
    <property type="evidence" value="ECO:0007669"/>
    <property type="project" value="UniProtKB-KW"/>
</dbReference>
<evidence type="ECO:0000256" key="8">
    <source>
        <dbReference type="SAM" id="MobiDB-lite"/>
    </source>
</evidence>
<dbReference type="SMART" id="SM00355">
    <property type="entry name" value="ZnF_C2H2"/>
    <property type="match status" value="1"/>
</dbReference>
<keyword evidence="4" id="KW-0238">DNA-binding</keyword>
<dbReference type="SUPFAM" id="SSF57667">
    <property type="entry name" value="beta-beta-alpha zinc fingers"/>
    <property type="match status" value="1"/>
</dbReference>
<accession>A0A7K9T9R3</accession>
<feature type="non-terminal residue" evidence="10">
    <location>
        <position position="1"/>
    </location>
</feature>
<name>A0A7K9T9R3_9PICI</name>
<sequence>PSPGPPEASKSPVRPWLRGEDLKERPYPCEECGKTFGRLTHLKTHQRTHTG</sequence>
<evidence type="ECO:0000256" key="4">
    <source>
        <dbReference type="ARBA" id="ARBA00023125"/>
    </source>
</evidence>
<proteinExistence type="inferred from homology"/>
<evidence type="ECO:0000259" key="9">
    <source>
        <dbReference type="PROSITE" id="PS50157"/>
    </source>
</evidence>
<evidence type="ECO:0000313" key="10">
    <source>
        <dbReference type="EMBL" id="NXI44790.1"/>
    </source>
</evidence>
<evidence type="ECO:0000256" key="7">
    <source>
        <dbReference type="PROSITE-ProRule" id="PRU00042"/>
    </source>
</evidence>
<evidence type="ECO:0000256" key="1">
    <source>
        <dbReference type="ARBA" id="ARBA00004123"/>
    </source>
</evidence>
<dbReference type="GO" id="GO:0003677">
    <property type="term" value="F:DNA binding"/>
    <property type="evidence" value="ECO:0007669"/>
    <property type="project" value="UniProtKB-KW"/>
</dbReference>
<dbReference type="Gene3D" id="3.30.160.60">
    <property type="entry name" value="Classic Zinc Finger"/>
    <property type="match status" value="1"/>
</dbReference>
<dbReference type="InterPro" id="IPR036236">
    <property type="entry name" value="Znf_C2H2_sf"/>
</dbReference>
<evidence type="ECO:0000313" key="11">
    <source>
        <dbReference type="Proteomes" id="UP000566440"/>
    </source>
</evidence>
<feature type="non-terminal residue" evidence="10">
    <location>
        <position position="51"/>
    </location>
</feature>
<dbReference type="OrthoDB" id="8117402at2759"/>
<dbReference type="PROSITE" id="PS50157">
    <property type="entry name" value="ZINC_FINGER_C2H2_2"/>
    <property type="match status" value="1"/>
</dbReference>
<evidence type="ECO:0000256" key="3">
    <source>
        <dbReference type="ARBA" id="ARBA00023015"/>
    </source>
</evidence>